<evidence type="ECO:0000313" key="2">
    <source>
        <dbReference type="EMBL" id="MWV46418.1"/>
    </source>
</evidence>
<reference evidence="2 3" key="1">
    <citation type="submission" date="2019-12" db="EMBL/GenBank/DDBJ databases">
        <title>Paenibacillus sp. nov., an endophytic bacterium isolated from the stem of Dendrobium.</title>
        <authorList>
            <person name="Zhao R."/>
        </authorList>
    </citation>
    <scope>NUCLEOTIDE SEQUENCE [LARGE SCALE GENOMIC DNA]</scope>
    <source>
        <strain evidence="2 3">HJL G12</strain>
    </source>
</reference>
<dbReference type="PANTHER" id="PTHR43679:SF2">
    <property type="entry name" value="OCTANOYL-[GCVH]:PROTEIN N-OCTANOYLTRANSFERASE"/>
    <property type="match status" value="1"/>
</dbReference>
<dbReference type="GO" id="GO:0016740">
    <property type="term" value="F:transferase activity"/>
    <property type="evidence" value="ECO:0007669"/>
    <property type="project" value="UniProtKB-ARBA"/>
</dbReference>
<dbReference type="SUPFAM" id="SSF55681">
    <property type="entry name" value="Class II aaRS and biotin synthetases"/>
    <property type="match status" value="1"/>
</dbReference>
<dbReference type="AlphaFoldDB" id="A0A7X3LKB7"/>
<keyword evidence="2" id="KW-0436">Ligase</keyword>
<protein>
    <submittedName>
        <fullName evidence="2">Lipoate--protein ligase family protein</fullName>
    </submittedName>
</protein>
<dbReference type="InterPro" id="IPR045864">
    <property type="entry name" value="aa-tRNA-synth_II/BPL/LPL"/>
</dbReference>
<dbReference type="Pfam" id="PF21948">
    <property type="entry name" value="LplA-B_cat"/>
    <property type="match status" value="1"/>
</dbReference>
<dbReference type="PANTHER" id="PTHR43679">
    <property type="entry name" value="OCTANOYLTRANSFERASE LIPM-RELATED"/>
    <property type="match status" value="1"/>
</dbReference>
<feature type="domain" description="BPL/LPL catalytic" evidence="1">
    <location>
        <begin position="54"/>
        <end position="239"/>
    </location>
</feature>
<name>A0A7X3LKB7_9BACL</name>
<evidence type="ECO:0000259" key="1">
    <source>
        <dbReference type="PROSITE" id="PS51733"/>
    </source>
</evidence>
<accession>A0A7X3LKB7</accession>
<proteinExistence type="predicted"/>
<dbReference type="GO" id="GO:0140096">
    <property type="term" value="F:catalytic activity, acting on a protein"/>
    <property type="evidence" value="ECO:0007669"/>
    <property type="project" value="UniProtKB-ARBA"/>
</dbReference>
<dbReference type="InterPro" id="IPR004143">
    <property type="entry name" value="BPL_LPL_catalytic"/>
</dbReference>
<keyword evidence="3" id="KW-1185">Reference proteome</keyword>
<dbReference type="Gene3D" id="3.30.930.10">
    <property type="entry name" value="Bira Bifunctional Protein, Domain 2"/>
    <property type="match status" value="1"/>
</dbReference>
<sequence>MNEMIPEKEAIHMSEVINDVFGSMLILDRMNAHTEQDALYPFALDELLCKETGLGGPSVCHIWQQPRSFIIGLRDSRLPGAAEARTWLESMGYRTAVRNSGGAAVPLDLGVVNLSLILPKQGAGDERFRSDFERMYGLIREALAHTGFEVDKGEIAGAYCPGDFDLSIGGRKFCGIAQRRQAHAFVVQAFVIAAGSGQERAQLVKEFYDRAGAGAPAADYPQVESRSTASLEELTGLGPHAAEQFASAVKDIIRSRQTAEGTAASAARLILPGSREVADMAEQLRRRYTSG</sequence>
<dbReference type="EMBL" id="WUBI01000004">
    <property type="protein sequence ID" value="MWV46418.1"/>
    <property type="molecule type" value="Genomic_DNA"/>
</dbReference>
<evidence type="ECO:0000313" key="3">
    <source>
        <dbReference type="Proteomes" id="UP000460318"/>
    </source>
</evidence>
<dbReference type="Proteomes" id="UP000460318">
    <property type="component" value="Unassembled WGS sequence"/>
</dbReference>
<dbReference type="CDD" id="cd16443">
    <property type="entry name" value="LplA"/>
    <property type="match status" value="1"/>
</dbReference>
<gene>
    <name evidence="2" type="ORF">GRF59_22700</name>
</gene>
<dbReference type="PROSITE" id="PS51733">
    <property type="entry name" value="BPL_LPL_CATALYTIC"/>
    <property type="match status" value="1"/>
</dbReference>
<comment type="caution">
    <text evidence="2">The sequence shown here is derived from an EMBL/GenBank/DDBJ whole genome shotgun (WGS) entry which is preliminary data.</text>
</comment>
<organism evidence="2 3">
    <name type="scientific">Paenibacillus dendrobii</name>
    <dbReference type="NCBI Taxonomy" id="2691084"/>
    <lineage>
        <taxon>Bacteria</taxon>
        <taxon>Bacillati</taxon>
        <taxon>Bacillota</taxon>
        <taxon>Bacilli</taxon>
        <taxon>Bacillales</taxon>
        <taxon>Paenibacillaceae</taxon>
        <taxon>Paenibacillus</taxon>
    </lineage>
</organism>
<dbReference type="GO" id="GO:0016874">
    <property type="term" value="F:ligase activity"/>
    <property type="evidence" value="ECO:0007669"/>
    <property type="project" value="UniProtKB-KW"/>
</dbReference>
<dbReference type="InterPro" id="IPR050664">
    <property type="entry name" value="Octanoyltrans_LipM/LipL"/>
</dbReference>
<dbReference type="GO" id="GO:0009249">
    <property type="term" value="P:protein lipoylation"/>
    <property type="evidence" value="ECO:0007669"/>
    <property type="project" value="UniProtKB-ARBA"/>
</dbReference>